<dbReference type="Proteomes" id="UP000646548">
    <property type="component" value="Unassembled WGS sequence"/>
</dbReference>
<accession>A0A834F583</accession>
<dbReference type="Gene3D" id="1.10.533.10">
    <property type="entry name" value="Death Domain, Fas"/>
    <property type="match status" value="1"/>
</dbReference>
<dbReference type="InterPro" id="IPR001315">
    <property type="entry name" value="CARD"/>
</dbReference>
<comment type="subcellular location">
    <subcellularLocation>
        <location evidence="1">Cytoplasm</location>
        <location evidence="1">Cytosol</location>
    </subcellularLocation>
</comment>
<evidence type="ECO:0000256" key="5">
    <source>
        <dbReference type="ARBA" id="ARBA00023198"/>
    </source>
</evidence>
<keyword evidence="2" id="KW-0963">Cytoplasm</keyword>
<dbReference type="GO" id="GO:0042981">
    <property type="term" value="P:regulation of apoptotic process"/>
    <property type="evidence" value="ECO:0007669"/>
    <property type="project" value="InterPro"/>
</dbReference>
<dbReference type="PROSITE" id="PS51830">
    <property type="entry name" value="FIIND"/>
    <property type="match status" value="1"/>
</dbReference>
<dbReference type="EMBL" id="WKFB01000493">
    <property type="protein sequence ID" value="KAF6721351.1"/>
    <property type="molecule type" value="Genomic_DNA"/>
</dbReference>
<dbReference type="CDD" id="cd01671">
    <property type="entry name" value="CARD"/>
    <property type="match status" value="1"/>
</dbReference>
<dbReference type="GO" id="GO:0045087">
    <property type="term" value="P:innate immune response"/>
    <property type="evidence" value="ECO:0007669"/>
    <property type="project" value="UniProtKB-KW"/>
</dbReference>
<dbReference type="Pfam" id="PF00619">
    <property type="entry name" value="CARD"/>
    <property type="match status" value="1"/>
</dbReference>
<keyword evidence="5" id="KW-0395">Inflammatory response</keyword>
<dbReference type="Pfam" id="PF13553">
    <property type="entry name" value="FIIND"/>
    <property type="match status" value="1"/>
</dbReference>
<dbReference type="GO" id="GO:0006954">
    <property type="term" value="P:inflammatory response"/>
    <property type="evidence" value="ECO:0007669"/>
    <property type="project" value="UniProtKB-KW"/>
</dbReference>
<keyword evidence="4" id="KW-0391">Immunity</keyword>
<keyword evidence="3" id="KW-0399">Innate immunity</keyword>
<comment type="caution">
    <text evidence="8">The sequence shown here is derived from an EMBL/GenBank/DDBJ whole genome shotgun (WGS) entry which is preliminary data.</text>
</comment>
<protein>
    <submittedName>
        <fullName evidence="8">Caspase-1</fullName>
    </submittedName>
</protein>
<dbReference type="InterPro" id="IPR051249">
    <property type="entry name" value="NLRP_Inflammasome"/>
</dbReference>
<dbReference type="GO" id="GO:0061702">
    <property type="term" value="C:canonical inflammasome complex"/>
    <property type="evidence" value="ECO:0007669"/>
    <property type="project" value="TreeGrafter"/>
</dbReference>
<reference evidence="8" key="1">
    <citation type="journal article" name="BMC Genomics">
        <title>Long-read sequencing and de novo genome assembly of marine medaka (Oryzias melastigma).</title>
        <authorList>
            <person name="Liang P."/>
            <person name="Saqib H.S.A."/>
            <person name="Ni X."/>
            <person name="Shen Y."/>
        </authorList>
    </citation>
    <scope>NUCLEOTIDE SEQUENCE</scope>
    <source>
        <strain evidence="8">Bigg-433</strain>
    </source>
</reference>
<feature type="domain" description="CARD" evidence="6">
    <location>
        <begin position="77"/>
        <end position="153"/>
    </location>
</feature>
<evidence type="ECO:0000313" key="8">
    <source>
        <dbReference type="EMBL" id="KAF6721351.1"/>
    </source>
</evidence>
<evidence type="ECO:0000256" key="2">
    <source>
        <dbReference type="ARBA" id="ARBA00022490"/>
    </source>
</evidence>
<evidence type="ECO:0000313" key="9">
    <source>
        <dbReference type="Proteomes" id="UP000646548"/>
    </source>
</evidence>
<dbReference type="SUPFAM" id="SSF47986">
    <property type="entry name" value="DEATH domain"/>
    <property type="match status" value="1"/>
</dbReference>
<sequence length="165" mass="19024">MCSLTGLKFNITHDGEVKYRTLVWDQTLLESMNLQAGGPLFIIESPQGSVNQLQLPHCQPEPRIEEQERQQSFFSAQNLREIRPKFIENVSDPTLKKLLLKLRQCEVITSNEEEKVRAPELKSERARILFDTVKNKGEKASSILMKSLQEEDEFCFDNLMLGIDQ</sequence>
<name>A0A834F583_ORYME</name>
<dbReference type="InterPro" id="IPR025307">
    <property type="entry name" value="FIIND_dom"/>
</dbReference>
<evidence type="ECO:0000256" key="4">
    <source>
        <dbReference type="ARBA" id="ARBA00022859"/>
    </source>
</evidence>
<organism evidence="8 9">
    <name type="scientific">Oryzias melastigma</name>
    <name type="common">Marine medaka</name>
    <dbReference type="NCBI Taxonomy" id="30732"/>
    <lineage>
        <taxon>Eukaryota</taxon>
        <taxon>Metazoa</taxon>
        <taxon>Chordata</taxon>
        <taxon>Craniata</taxon>
        <taxon>Vertebrata</taxon>
        <taxon>Euteleostomi</taxon>
        <taxon>Actinopterygii</taxon>
        <taxon>Neopterygii</taxon>
        <taxon>Teleostei</taxon>
        <taxon>Neoteleostei</taxon>
        <taxon>Acanthomorphata</taxon>
        <taxon>Ovalentaria</taxon>
        <taxon>Atherinomorphae</taxon>
        <taxon>Beloniformes</taxon>
        <taxon>Adrianichthyidae</taxon>
        <taxon>Oryziinae</taxon>
        <taxon>Oryzias</taxon>
    </lineage>
</organism>
<dbReference type="InterPro" id="IPR011029">
    <property type="entry name" value="DEATH-like_dom_sf"/>
</dbReference>
<dbReference type="AlphaFoldDB" id="A0A834F583"/>
<evidence type="ECO:0000256" key="1">
    <source>
        <dbReference type="ARBA" id="ARBA00004514"/>
    </source>
</evidence>
<dbReference type="SMART" id="SM00114">
    <property type="entry name" value="CARD"/>
    <property type="match status" value="1"/>
</dbReference>
<evidence type="ECO:0000256" key="3">
    <source>
        <dbReference type="ARBA" id="ARBA00022588"/>
    </source>
</evidence>
<feature type="domain" description="FIIND" evidence="7">
    <location>
        <begin position="1"/>
        <end position="165"/>
    </location>
</feature>
<dbReference type="PROSITE" id="PS50209">
    <property type="entry name" value="CARD"/>
    <property type="match status" value="1"/>
</dbReference>
<proteinExistence type="predicted"/>
<evidence type="ECO:0000259" key="7">
    <source>
        <dbReference type="PROSITE" id="PS51830"/>
    </source>
</evidence>
<dbReference type="PANTHER" id="PTHR46985:SF4">
    <property type="entry name" value="CASPASE RECRUITMENT DOMAIN-CONTAINING PROTEIN 8"/>
    <property type="match status" value="1"/>
</dbReference>
<evidence type="ECO:0000259" key="6">
    <source>
        <dbReference type="PROSITE" id="PS50209"/>
    </source>
</evidence>
<gene>
    <name evidence="8" type="ORF">FQA47_002946</name>
</gene>
<dbReference type="PANTHER" id="PTHR46985">
    <property type="entry name" value="NACHT, LRR AND PYD DOMAINS-CONTAINING PROTEIN 1"/>
    <property type="match status" value="1"/>
</dbReference>